<protein>
    <submittedName>
        <fullName evidence="1">Uncharacterized protein</fullName>
    </submittedName>
</protein>
<comment type="caution">
    <text evidence="1">The sequence shown here is derived from an EMBL/GenBank/DDBJ whole genome shotgun (WGS) entry which is preliminary data.</text>
</comment>
<dbReference type="EMBL" id="JAMYRI010000017">
    <property type="protein sequence ID" value="MER9287106.1"/>
    <property type="molecule type" value="Genomic_DNA"/>
</dbReference>
<evidence type="ECO:0000313" key="2">
    <source>
        <dbReference type="Proteomes" id="UP001480082"/>
    </source>
</evidence>
<sequence length="118" mass="12803">MPSKTETPHTKRSDFANYQAIRPEDAAVLDSPAGHEDRHGADPDFIGADDVDQPIGATPRSEITGSHDEGAGANETIDGLSETEELTRSYAEDMPTSDNDEDEEDLPVFERGRSSTEL</sequence>
<name>A0ACC6T5D9_9HYPH</name>
<reference evidence="1 2" key="1">
    <citation type="journal article" date="2024" name="Proc. Natl. Acad. Sci. U.S.A.">
        <title>The evolutionary genomics of adaptation to stress in wild rhizobium bacteria.</title>
        <authorList>
            <person name="Kehlet-Delgado H."/>
            <person name="Montoya A.P."/>
            <person name="Jensen K.T."/>
            <person name="Wendlandt C.E."/>
            <person name="Dexheimer C."/>
            <person name="Roberts M."/>
            <person name="Torres Martinez L."/>
            <person name="Friesen M.L."/>
            <person name="Griffitts J.S."/>
            <person name="Porter S.S."/>
        </authorList>
    </citation>
    <scope>NUCLEOTIDE SEQUENCE [LARGE SCALE GENOMIC DNA]</scope>
    <source>
        <strain evidence="1 2">M0468</strain>
    </source>
</reference>
<organism evidence="1 2">
    <name type="scientific">Mesorhizobium australicum</name>
    <dbReference type="NCBI Taxonomy" id="536018"/>
    <lineage>
        <taxon>Bacteria</taxon>
        <taxon>Pseudomonadati</taxon>
        <taxon>Pseudomonadota</taxon>
        <taxon>Alphaproteobacteria</taxon>
        <taxon>Hyphomicrobiales</taxon>
        <taxon>Phyllobacteriaceae</taxon>
        <taxon>Mesorhizobium</taxon>
    </lineage>
</organism>
<gene>
    <name evidence="1" type="ORF">NKI81_24675</name>
</gene>
<dbReference type="Proteomes" id="UP001480082">
    <property type="component" value="Unassembled WGS sequence"/>
</dbReference>
<evidence type="ECO:0000313" key="1">
    <source>
        <dbReference type="EMBL" id="MER9287106.1"/>
    </source>
</evidence>
<keyword evidence="2" id="KW-1185">Reference proteome</keyword>
<accession>A0ACC6T5D9</accession>
<proteinExistence type="predicted"/>